<dbReference type="InterPro" id="IPR050490">
    <property type="entry name" value="Bact_solute-bd_prot1"/>
</dbReference>
<dbReference type="PANTHER" id="PTHR43649:SF31">
    <property type="entry name" value="SN-GLYCEROL-3-PHOSPHATE-BINDING PERIPLASMIC PROTEIN UGPB"/>
    <property type="match status" value="1"/>
</dbReference>
<evidence type="ECO:0000313" key="7">
    <source>
        <dbReference type="EMBL" id="MFB9753089.1"/>
    </source>
</evidence>
<feature type="compositionally biased region" description="Low complexity" evidence="5">
    <location>
        <begin position="25"/>
        <end position="35"/>
    </location>
</feature>
<dbReference type="Proteomes" id="UP001589619">
    <property type="component" value="Unassembled WGS sequence"/>
</dbReference>
<evidence type="ECO:0000256" key="5">
    <source>
        <dbReference type="SAM" id="MobiDB-lite"/>
    </source>
</evidence>
<keyword evidence="3" id="KW-0813">Transport</keyword>
<evidence type="ECO:0000256" key="2">
    <source>
        <dbReference type="ARBA" id="ARBA00008520"/>
    </source>
</evidence>
<comment type="caution">
    <text evidence="7">The sequence shown here is derived from an EMBL/GenBank/DDBJ whole genome shotgun (WGS) entry which is preliminary data.</text>
</comment>
<dbReference type="InterPro" id="IPR006059">
    <property type="entry name" value="SBP"/>
</dbReference>
<accession>A0ABV5VXQ3</accession>
<dbReference type="RefSeq" id="WP_344902398.1">
    <property type="nucleotide sequence ID" value="NZ_BAAAYO010000001.1"/>
</dbReference>
<comment type="similarity">
    <text evidence="2">Belongs to the bacterial solute-binding protein 1 family.</text>
</comment>
<name>A0ABV5VXQ3_9BACL</name>
<dbReference type="EMBL" id="JBHMAG010000012">
    <property type="protein sequence ID" value="MFB9753089.1"/>
    <property type="molecule type" value="Genomic_DNA"/>
</dbReference>
<feature type="region of interest" description="Disordered" evidence="5">
    <location>
        <begin position="25"/>
        <end position="53"/>
    </location>
</feature>
<dbReference type="PANTHER" id="PTHR43649">
    <property type="entry name" value="ARABINOSE-BINDING PROTEIN-RELATED"/>
    <property type="match status" value="1"/>
</dbReference>
<organism evidence="7 8">
    <name type="scientific">Paenibacillus hodogayensis</name>
    <dbReference type="NCBI Taxonomy" id="279208"/>
    <lineage>
        <taxon>Bacteria</taxon>
        <taxon>Bacillati</taxon>
        <taxon>Bacillota</taxon>
        <taxon>Bacilli</taxon>
        <taxon>Bacillales</taxon>
        <taxon>Paenibacillaceae</taxon>
        <taxon>Paenibacillus</taxon>
    </lineage>
</organism>
<proteinExistence type="inferred from homology"/>
<sequence>MGYHKRWLKTAALIAVAGTLLPACSSGSSSGTGTTPKDQPGAAEPAKETPPQPITLKVMNGLFNEKDWKTIVVDPLKKKFPHITLDPGSGQVNTGAQATVEQIIATGNVPDIVLSGVAQSAIMAPLGLAQDLAPLIKKNKVDLSKYDNTTIETLNKYSPLFNMETVTLPLYINFKVMVFNKDLFDKFAVPYPTNHMTHQDAIELSKKLTRMDGGVQYYGYNADSHITLGGQYSLKLIDLKTNKVTLQGYEKVFPIIKEAQSLPGMKGVSASKAFYTDKSLAMHVDWLATVVANAATFKDMKWGMVTYPEHKDSRYQTEVDFHSTYVTKTTKYPNEAFQVINWMLENEEIQSLITRSGKITVQKNKDIISQWGRDSGLGNDETVKAILETKMAPAHDIHPSDRKANVLAPLNTAYTDYLNGTKDLNAALRDAQEEMQKQVDTELGK</sequence>
<feature type="chain" id="PRO_5045533530" evidence="6">
    <location>
        <begin position="26"/>
        <end position="445"/>
    </location>
</feature>
<dbReference type="Gene3D" id="3.40.190.10">
    <property type="entry name" value="Periplasmic binding protein-like II"/>
    <property type="match status" value="1"/>
</dbReference>
<comment type="subcellular location">
    <subcellularLocation>
        <location evidence="1">Cell envelope</location>
    </subcellularLocation>
</comment>
<reference evidence="7 8" key="1">
    <citation type="submission" date="2024-09" db="EMBL/GenBank/DDBJ databases">
        <authorList>
            <person name="Sun Q."/>
            <person name="Mori K."/>
        </authorList>
    </citation>
    <scope>NUCLEOTIDE SEQUENCE [LARGE SCALE GENOMIC DNA]</scope>
    <source>
        <strain evidence="7 8">JCM 12520</strain>
    </source>
</reference>
<dbReference type="Pfam" id="PF01547">
    <property type="entry name" value="SBP_bac_1"/>
    <property type="match status" value="1"/>
</dbReference>
<keyword evidence="4 6" id="KW-0732">Signal</keyword>
<keyword evidence="8" id="KW-1185">Reference proteome</keyword>
<protein>
    <submittedName>
        <fullName evidence="7">ABC transporter substrate-binding protein</fullName>
    </submittedName>
</protein>
<evidence type="ECO:0000256" key="3">
    <source>
        <dbReference type="ARBA" id="ARBA00022448"/>
    </source>
</evidence>
<evidence type="ECO:0000256" key="4">
    <source>
        <dbReference type="ARBA" id="ARBA00022729"/>
    </source>
</evidence>
<dbReference type="SUPFAM" id="SSF53850">
    <property type="entry name" value="Periplasmic binding protein-like II"/>
    <property type="match status" value="1"/>
</dbReference>
<evidence type="ECO:0000256" key="1">
    <source>
        <dbReference type="ARBA" id="ARBA00004196"/>
    </source>
</evidence>
<feature type="signal peptide" evidence="6">
    <location>
        <begin position="1"/>
        <end position="25"/>
    </location>
</feature>
<evidence type="ECO:0000256" key="6">
    <source>
        <dbReference type="SAM" id="SignalP"/>
    </source>
</evidence>
<evidence type="ECO:0000313" key="8">
    <source>
        <dbReference type="Proteomes" id="UP001589619"/>
    </source>
</evidence>
<gene>
    <name evidence="7" type="ORF">ACFFNY_16105</name>
</gene>